<accession>A0A6M0Q3U4</accession>
<evidence type="ECO:0000259" key="1">
    <source>
        <dbReference type="PROSITE" id="PS50851"/>
    </source>
</evidence>
<dbReference type="PANTHER" id="PTHR22617">
    <property type="entry name" value="CHEMOTAXIS SENSOR HISTIDINE KINASE-RELATED"/>
    <property type="match status" value="1"/>
</dbReference>
<sequence>MNKFVIVQIGHEEYGLSIKDVISIEKSISPNFVPQGPGYLRGIVEIRGTIQPVIDLNHLLFNEDTLITDKTRFIIVDNESKQYCLLVNDAREIMEISDEDIKPFVQLDTSTSFVEGVVTAKQRLISLLNIKELLFSNIESVYSPV</sequence>
<dbReference type="GO" id="GO:0005829">
    <property type="term" value="C:cytosol"/>
    <property type="evidence" value="ECO:0007669"/>
    <property type="project" value="TreeGrafter"/>
</dbReference>
<dbReference type="GO" id="GO:0007165">
    <property type="term" value="P:signal transduction"/>
    <property type="evidence" value="ECO:0007669"/>
    <property type="project" value="InterPro"/>
</dbReference>
<comment type="caution">
    <text evidence="2">The sequence shown here is derived from an EMBL/GenBank/DDBJ whole genome shotgun (WGS) entry which is preliminary data.</text>
</comment>
<dbReference type="PROSITE" id="PS50851">
    <property type="entry name" value="CHEW"/>
    <property type="match status" value="1"/>
</dbReference>
<dbReference type="InterPro" id="IPR036061">
    <property type="entry name" value="CheW-like_dom_sf"/>
</dbReference>
<dbReference type="Gene3D" id="2.40.50.180">
    <property type="entry name" value="CheA-289, Domain 4"/>
    <property type="match status" value="1"/>
</dbReference>
<dbReference type="SMART" id="SM00260">
    <property type="entry name" value="CheW"/>
    <property type="match status" value="1"/>
</dbReference>
<dbReference type="GO" id="GO:0006935">
    <property type="term" value="P:chemotaxis"/>
    <property type="evidence" value="ECO:0007669"/>
    <property type="project" value="InterPro"/>
</dbReference>
<feature type="domain" description="CheW-like" evidence="1">
    <location>
        <begin position="1"/>
        <end position="139"/>
    </location>
</feature>
<gene>
    <name evidence="2" type="ORF">G4D63_03905</name>
</gene>
<dbReference type="Pfam" id="PF01584">
    <property type="entry name" value="CheW"/>
    <property type="match status" value="1"/>
</dbReference>
<dbReference type="Gene3D" id="2.30.30.40">
    <property type="entry name" value="SH3 Domains"/>
    <property type="match status" value="1"/>
</dbReference>
<dbReference type="Proteomes" id="UP000481043">
    <property type="component" value="Unassembled WGS sequence"/>
</dbReference>
<keyword evidence="3" id="KW-1185">Reference proteome</keyword>
<dbReference type="SUPFAM" id="SSF50341">
    <property type="entry name" value="CheW-like"/>
    <property type="match status" value="1"/>
</dbReference>
<proteinExistence type="predicted"/>
<organism evidence="2 3">
    <name type="scientific">Bacillus mesophilus</name>
    <dbReference type="NCBI Taxonomy" id="1808955"/>
    <lineage>
        <taxon>Bacteria</taxon>
        <taxon>Bacillati</taxon>
        <taxon>Bacillota</taxon>
        <taxon>Bacilli</taxon>
        <taxon>Bacillales</taxon>
        <taxon>Bacillaceae</taxon>
        <taxon>Bacillus</taxon>
    </lineage>
</organism>
<dbReference type="AlphaFoldDB" id="A0A6M0Q3U4"/>
<reference evidence="2 3" key="1">
    <citation type="submission" date="2020-02" db="EMBL/GenBank/DDBJ databases">
        <title>Bacillus aquiflavi sp. nov., isolated from yellow water of strong flavor Chinese baijiu in Yibin region of China.</title>
        <authorList>
            <person name="Xie J."/>
        </authorList>
    </citation>
    <scope>NUCLEOTIDE SEQUENCE [LARGE SCALE GENOMIC DNA]</scope>
    <source>
        <strain evidence="2 3">SA4</strain>
    </source>
</reference>
<dbReference type="RefSeq" id="WP_163177889.1">
    <property type="nucleotide sequence ID" value="NZ_JAAIWM010000001.1"/>
</dbReference>
<evidence type="ECO:0000313" key="3">
    <source>
        <dbReference type="Proteomes" id="UP000481043"/>
    </source>
</evidence>
<name>A0A6M0Q3U4_9BACI</name>
<dbReference type="EMBL" id="JAAIWM010000001">
    <property type="protein sequence ID" value="NEY70882.1"/>
    <property type="molecule type" value="Genomic_DNA"/>
</dbReference>
<protein>
    <recommendedName>
        <fullName evidence="1">CheW-like domain-containing protein</fullName>
    </recommendedName>
</protein>
<evidence type="ECO:0000313" key="2">
    <source>
        <dbReference type="EMBL" id="NEY70882.1"/>
    </source>
</evidence>
<dbReference type="InterPro" id="IPR002545">
    <property type="entry name" value="CheW-lke_dom"/>
</dbReference>
<dbReference type="InterPro" id="IPR039315">
    <property type="entry name" value="CheW"/>
</dbReference>
<dbReference type="PANTHER" id="PTHR22617:SF23">
    <property type="entry name" value="CHEMOTAXIS PROTEIN CHEW"/>
    <property type="match status" value="1"/>
</dbReference>